<comment type="similarity">
    <text evidence="1">Belongs to the enoyl-CoA hydratase/isomerase family.</text>
</comment>
<dbReference type="Proteomes" id="UP001500655">
    <property type="component" value="Unassembled WGS sequence"/>
</dbReference>
<dbReference type="InterPro" id="IPR002539">
    <property type="entry name" value="MaoC-like_dom"/>
</dbReference>
<organism evidence="3 4">
    <name type="scientific">Luedemannella helvata</name>
    <dbReference type="NCBI Taxonomy" id="349315"/>
    <lineage>
        <taxon>Bacteria</taxon>
        <taxon>Bacillati</taxon>
        <taxon>Actinomycetota</taxon>
        <taxon>Actinomycetes</taxon>
        <taxon>Micromonosporales</taxon>
        <taxon>Micromonosporaceae</taxon>
        <taxon>Luedemannella</taxon>
    </lineage>
</organism>
<gene>
    <name evidence="3" type="ORF">GCM10009681_06700</name>
</gene>
<comment type="caution">
    <text evidence="3">The sequence shown here is derived from an EMBL/GenBank/DDBJ whole genome shotgun (WGS) entry which is preliminary data.</text>
</comment>
<dbReference type="InterPro" id="IPR039375">
    <property type="entry name" value="NodN-like"/>
</dbReference>
<evidence type="ECO:0000313" key="4">
    <source>
        <dbReference type="Proteomes" id="UP001500655"/>
    </source>
</evidence>
<protein>
    <submittedName>
        <fullName evidence="3">MaoC family dehydratase</fullName>
    </submittedName>
</protein>
<feature type="domain" description="MaoC-like" evidence="2">
    <location>
        <begin position="17"/>
        <end position="118"/>
    </location>
</feature>
<dbReference type="SUPFAM" id="SSF54637">
    <property type="entry name" value="Thioesterase/thiol ester dehydrase-isomerase"/>
    <property type="match status" value="1"/>
</dbReference>
<accession>A0ABP4VXL6</accession>
<reference evidence="4" key="1">
    <citation type="journal article" date="2019" name="Int. J. Syst. Evol. Microbiol.">
        <title>The Global Catalogue of Microorganisms (GCM) 10K type strain sequencing project: providing services to taxonomists for standard genome sequencing and annotation.</title>
        <authorList>
            <consortium name="The Broad Institute Genomics Platform"/>
            <consortium name="The Broad Institute Genome Sequencing Center for Infectious Disease"/>
            <person name="Wu L."/>
            <person name="Ma J."/>
        </authorList>
    </citation>
    <scope>NUCLEOTIDE SEQUENCE [LARGE SCALE GENOMIC DNA]</scope>
    <source>
        <strain evidence="4">JCM 13249</strain>
    </source>
</reference>
<proteinExistence type="inferred from homology"/>
<evidence type="ECO:0000313" key="3">
    <source>
        <dbReference type="EMBL" id="GAA1738591.1"/>
    </source>
</evidence>
<dbReference type="Pfam" id="PF01575">
    <property type="entry name" value="MaoC_dehydratas"/>
    <property type="match status" value="1"/>
</dbReference>
<dbReference type="EMBL" id="BAAALS010000002">
    <property type="protein sequence ID" value="GAA1738591.1"/>
    <property type="molecule type" value="Genomic_DNA"/>
</dbReference>
<evidence type="ECO:0000256" key="1">
    <source>
        <dbReference type="ARBA" id="ARBA00005254"/>
    </source>
</evidence>
<evidence type="ECO:0000259" key="2">
    <source>
        <dbReference type="Pfam" id="PF01575"/>
    </source>
</evidence>
<dbReference type="Gene3D" id="3.10.129.10">
    <property type="entry name" value="Hotdog Thioesterase"/>
    <property type="match status" value="1"/>
</dbReference>
<keyword evidence="4" id="KW-1185">Reference proteome</keyword>
<sequence length="153" mass="16993">MATEPTPIPTPEDLRASVGRSFGPTDWFEITQERIDAFAEATGDHNWIHVDAERARRGPYGATIAHGHLTSSLAPMFLSQLMKIGFGRRLNYGSDKVRFPEPVPCGSRIRARATITDLDERPSGLLLRTQIVVEIEGKQRPACVAESLRFIAH</sequence>
<dbReference type="InterPro" id="IPR029069">
    <property type="entry name" value="HotDog_dom_sf"/>
</dbReference>
<dbReference type="CDD" id="cd03450">
    <property type="entry name" value="NodN"/>
    <property type="match status" value="1"/>
</dbReference>
<dbReference type="PANTHER" id="PTHR42993:SF1">
    <property type="entry name" value="MAOC-LIKE DEHYDRATASE DOMAIN-CONTAINING PROTEIN"/>
    <property type="match status" value="1"/>
</dbReference>
<dbReference type="PANTHER" id="PTHR42993">
    <property type="entry name" value="MAOC-LIKE DEHYDRATASE DOMAIN-CONTAINING PROTEIN"/>
    <property type="match status" value="1"/>
</dbReference>
<name>A0ABP4VXL6_9ACTN</name>
<dbReference type="RefSeq" id="WP_344076636.1">
    <property type="nucleotide sequence ID" value="NZ_BAAALS010000002.1"/>
</dbReference>